<evidence type="ECO:0000256" key="1">
    <source>
        <dbReference type="ARBA" id="ARBA00004370"/>
    </source>
</evidence>
<dbReference type="HAMAP" id="MF_01416">
    <property type="entry name" value="ATP_synth_delta_bact"/>
    <property type="match status" value="1"/>
</dbReference>
<comment type="similarity">
    <text evidence="2">Belongs to the ATPase delta chain family.</text>
</comment>
<dbReference type="GO" id="GO:0005743">
    <property type="term" value="C:mitochondrial inner membrane"/>
    <property type="evidence" value="ECO:0007669"/>
    <property type="project" value="EnsemblFungi"/>
</dbReference>
<dbReference type="Gene3D" id="1.10.520.20">
    <property type="entry name" value="N-terminal domain of the delta subunit of the F1F0-ATP synthase"/>
    <property type="match status" value="1"/>
</dbReference>
<evidence type="ECO:0000256" key="4">
    <source>
        <dbReference type="ARBA" id="ARBA00022448"/>
    </source>
</evidence>
<keyword evidence="4" id="KW-0813">Transport</keyword>
<evidence type="ECO:0000313" key="10">
    <source>
        <dbReference type="Proteomes" id="UP000030854"/>
    </source>
</evidence>
<evidence type="ECO:0000256" key="5">
    <source>
        <dbReference type="ARBA" id="ARBA00022781"/>
    </source>
</evidence>
<accession>A0A0B1P6Q1</accession>
<dbReference type="GO" id="GO:0046933">
    <property type="term" value="F:proton-transporting ATP synthase activity, rotational mechanism"/>
    <property type="evidence" value="ECO:0007669"/>
    <property type="project" value="EnsemblFungi"/>
</dbReference>
<dbReference type="SUPFAM" id="SSF47928">
    <property type="entry name" value="N-terminal domain of the delta subunit of the F1F0-ATP synthase"/>
    <property type="match status" value="1"/>
</dbReference>
<dbReference type="AlphaFoldDB" id="A0A0B1P6Q1"/>
<keyword evidence="5" id="KW-0375">Hydrogen ion transport</keyword>
<evidence type="ECO:0000256" key="8">
    <source>
        <dbReference type="ARBA" id="ARBA00023310"/>
    </source>
</evidence>
<dbReference type="InterPro" id="IPR026015">
    <property type="entry name" value="ATP_synth_OSCP/delta_N_sf"/>
</dbReference>
<keyword evidence="8" id="KW-0066">ATP synthesis</keyword>
<dbReference type="PRINTS" id="PR00125">
    <property type="entry name" value="ATPASEDELTA"/>
</dbReference>
<dbReference type="Pfam" id="PF00213">
    <property type="entry name" value="OSCP"/>
    <property type="match status" value="1"/>
</dbReference>
<sequence length="230" mass="24693">MIPRQAALRFPKASALLAPKISQRVPQISCYATASAIDSKPPIALSGLDGTYAAALYTAASKSQTLDSTDRAMSELKNLYHKDPKLGAILLAPSLNAEDKSAIIVELQKQIGVPDKENIIKNFLKTLAEYNRLNLLKGVCEKFGELTSAARGEVEVTVISATPLDNRTLGRIEAAVSKSSFIGQGKKLKIKNTVKSDIIGGLIVEIGDRTIDLSVSSRVAKMNKLLTDTL</sequence>
<dbReference type="InterPro" id="IPR000711">
    <property type="entry name" value="ATPase_OSCP/dsu"/>
</dbReference>
<dbReference type="GO" id="GO:0045259">
    <property type="term" value="C:proton-transporting ATP synthase complex"/>
    <property type="evidence" value="ECO:0007669"/>
    <property type="project" value="EnsemblFungi"/>
</dbReference>
<evidence type="ECO:0000256" key="2">
    <source>
        <dbReference type="ARBA" id="ARBA00007046"/>
    </source>
</evidence>
<keyword evidence="7" id="KW-0472">Membrane</keyword>
<dbReference type="OMA" id="MVDNIQD"/>
<gene>
    <name evidence="9" type="ORF">EV44_g1469</name>
</gene>
<dbReference type="Proteomes" id="UP000030854">
    <property type="component" value="Unassembled WGS sequence"/>
</dbReference>
<protein>
    <recommendedName>
        <fullName evidence="3">ATP synthase subunit 5, mitochondrial</fullName>
    </recommendedName>
</protein>
<evidence type="ECO:0000256" key="3">
    <source>
        <dbReference type="ARBA" id="ARBA00014723"/>
    </source>
</evidence>
<dbReference type="PANTHER" id="PTHR11910">
    <property type="entry name" value="ATP SYNTHASE DELTA CHAIN"/>
    <property type="match status" value="1"/>
</dbReference>
<name>A0A0B1P6Q1_UNCNE</name>
<keyword evidence="6" id="KW-0406">Ion transport</keyword>
<dbReference type="EMBL" id="JNVN01001135">
    <property type="protein sequence ID" value="KHJ33943.1"/>
    <property type="molecule type" value="Genomic_DNA"/>
</dbReference>
<evidence type="ECO:0000256" key="6">
    <source>
        <dbReference type="ARBA" id="ARBA00023065"/>
    </source>
</evidence>
<dbReference type="STRING" id="52586.A0A0B1P6Q1"/>
<dbReference type="OrthoDB" id="1262810at2759"/>
<reference evidence="9 10" key="1">
    <citation type="journal article" date="2014" name="BMC Genomics">
        <title>Adaptive genomic structural variation in the grape powdery mildew pathogen, Erysiphe necator.</title>
        <authorList>
            <person name="Jones L."/>
            <person name="Riaz S."/>
            <person name="Morales-Cruz A."/>
            <person name="Amrine K.C."/>
            <person name="McGuire B."/>
            <person name="Gubler W.D."/>
            <person name="Walker M.A."/>
            <person name="Cantu D."/>
        </authorList>
    </citation>
    <scope>NUCLEOTIDE SEQUENCE [LARGE SCALE GENOMIC DNA]</scope>
    <source>
        <strain evidence="10">c</strain>
    </source>
</reference>
<keyword evidence="10" id="KW-1185">Reference proteome</keyword>
<proteinExistence type="inferred from homology"/>
<dbReference type="HOGENOM" id="CLU_085114_0_0_1"/>
<dbReference type="PROSITE" id="PS00389">
    <property type="entry name" value="ATPASE_DELTA"/>
    <property type="match status" value="1"/>
</dbReference>
<comment type="caution">
    <text evidence="9">The sequence shown here is derived from an EMBL/GenBank/DDBJ whole genome shotgun (WGS) entry which is preliminary data.</text>
</comment>
<evidence type="ECO:0000256" key="7">
    <source>
        <dbReference type="ARBA" id="ARBA00023136"/>
    </source>
</evidence>
<evidence type="ECO:0000313" key="9">
    <source>
        <dbReference type="EMBL" id="KHJ33943.1"/>
    </source>
</evidence>
<dbReference type="NCBIfam" id="TIGR01145">
    <property type="entry name" value="ATP_synt_delta"/>
    <property type="match status" value="1"/>
</dbReference>
<dbReference type="InterPro" id="IPR020781">
    <property type="entry name" value="ATPase_OSCP/d_CS"/>
</dbReference>
<comment type="subcellular location">
    <subcellularLocation>
        <location evidence="1">Membrane</location>
    </subcellularLocation>
</comment>
<organism evidence="9 10">
    <name type="scientific">Uncinula necator</name>
    <name type="common">Grape powdery mildew</name>
    <dbReference type="NCBI Taxonomy" id="52586"/>
    <lineage>
        <taxon>Eukaryota</taxon>
        <taxon>Fungi</taxon>
        <taxon>Dikarya</taxon>
        <taxon>Ascomycota</taxon>
        <taxon>Pezizomycotina</taxon>
        <taxon>Leotiomycetes</taxon>
        <taxon>Erysiphales</taxon>
        <taxon>Erysiphaceae</taxon>
        <taxon>Erysiphe</taxon>
    </lineage>
</organism>